<keyword evidence="9" id="KW-1185">Reference proteome</keyword>
<dbReference type="InterPro" id="IPR011707">
    <property type="entry name" value="Cu-oxidase-like_N"/>
</dbReference>
<evidence type="ECO:0000259" key="7">
    <source>
        <dbReference type="Pfam" id="PF07732"/>
    </source>
</evidence>
<proteinExistence type="inferred from homology"/>
<organism evidence="8 9">
    <name type="scientific">Microbacterium murale</name>
    <dbReference type="NCBI Taxonomy" id="1081040"/>
    <lineage>
        <taxon>Bacteria</taxon>
        <taxon>Bacillati</taxon>
        <taxon>Actinomycetota</taxon>
        <taxon>Actinomycetes</taxon>
        <taxon>Micrococcales</taxon>
        <taxon>Microbacteriaceae</taxon>
        <taxon>Microbacterium</taxon>
    </lineage>
</organism>
<dbReference type="PANTHER" id="PTHR48267">
    <property type="entry name" value="CUPREDOXIN SUPERFAMILY PROTEIN"/>
    <property type="match status" value="1"/>
</dbReference>
<comment type="similarity">
    <text evidence="1">Belongs to the multicopper oxidase family.</text>
</comment>
<dbReference type="InterPro" id="IPR001117">
    <property type="entry name" value="Cu-oxidase_2nd"/>
</dbReference>
<dbReference type="Gene3D" id="2.60.40.420">
    <property type="entry name" value="Cupredoxins - blue copper proteins"/>
    <property type="match status" value="3"/>
</dbReference>
<protein>
    <submittedName>
        <fullName evidence="8">Suppressor of ftsI</fullName>
    </submittedName>
</protein>
<dbReference type="Proteomes" id="UP001239085">
    <property type="component" value="Unassembled WGS sequence"/>
</dbReference>
<dbReference type="Pfam" id="PF07732">
    <property type="entry name" value="Cu-oxidase_3"/>
    <property type="match status" value="1"/>
</dbReference>
<feature type="domain" description="Plastocyanin-like" evidence="7">
    <location>
        <begin position="87"/>
        <end position="200"/>
    </location>
</feature>
<dbReference type="Pfam" id="PF07731">
    <property type="entry name" value="Cu-oxidase_2"/>
    <property type="match status" value="1"/>
</dbReference>
<sequence>MNSVVRAPGIRASGKILRSYGAPRPRGRRIAAALAAVAASAVLLTACDSFSTTAVAEHDFVNELAIPPLADSTVEDGVRTFQLTAGQGTTSFLGIGDAETWGFNGAFLGPTLRAERGERVAFEIDNQLPEATSVHWHGMHLPAAMDGGPHQMIEQGETWRSTWTIDQPASTLWYHPHPHGETEKHVYLGLAGMFILDDDASLAADLPSEYGVDDLPLIVQDKEFDNSGRLALNDDGSEPGTLGDTVMVNGTVGAYQEVTTEQVRLRLLNGSTARTYTFEMPDRPMTLISTDGGFLDAPVEMDQVRLAPGERAEVVVSFDAGETVRLHSSKTDLGGIVVPATSGGNDEFDVLEFRAAATLTPSSEPSWPQAKDAVADELHEDEASVTRDFVLNTREINGEQMDMNRIDEVVHVGATEVWEVRSTQPIPHSFHIHDVQFRVLSIDGREPPPELAGPKDTIYLNPNLTYRLLVRFEDYADPTMPYMYHCHMLLHEDEGMMGQFVVIESGDEDRVGVPEHSGHDEDTDDAATGGHAGH</sequence>
<feature type="compositionally biased region" description="Basic and acidic residues" evidence="4">
    <location>
        <begin position="509"/>
        <end position="520"/>
    </location>
</feature>
<evidence type="ECO:0000256" key="4">
    <source>
        <dbReference type="SAM" id="MobiDB-lite"/>
    </source>
</evidence>
<name>A0ABU0P8N5_9MICO</name>
<dbReference type="InterPro" id="IPR002355">
    <property type="entry name" value="Cu_oxidase_Cu_BS"/>
</dbReference>
<dbReference type="PROSITE" id="PS00080">
    <property type="entry name" value="MULTICOPPER_OXIDASE2"/>
    <property type="match status" value="1"/>
</dbReference>
<dbReference type="CDD" id="cd04232">
    <property type="entry name" value="CuRO_1_CueO_FtsP"/>
    <property type="match status" value="1"/>
</dbReference>
<comment type="caution">
    <text evidence="8">The sequence shown here is derived from an EMBL/GenBank/DDBJ whole genome shotgun (WGS) entry which is preliminary data.</text>
</comment>
<reference evidence="8 9" key="1">
    <citation type="submission" date="2023-07" db="EMBL/GenBank/DDBJ databases">
        <title>Comparative genomics of wheat-associated soil bacteria to identify genetic determinants of phenazine resistance.</title>
        <authorList>
            <person name="Mouncey N."/>
        </authorList>
    </citation>
    <scope>NUCLEOTIDE SEQUENCE [LARGE SCALE GENOMIC DNA]</scope>
    <source>
        <strain evidence="8 9">W2I7</strain>
    </source>
</reference>
<feature type="domain" description="Plastocyanin-like" evidence="5">
    <location>
        <begin position="243"/>
        <end position="320"/>
    </location>
</feature>
<dbReference type="CDD" id="cd13867">
    <property type="entry name" value="CuRO_2_CueO_FtsP"/>
    <property type="match status" value="1"/>
</dbReference>
<dbReference type="SUPFAM" id="SSF49503">
    <property type="entry name" value="Cupredoxins"/>
    <property type="match status" value="3"/>
</dbReference>
<evidence type="ECO:0000256" key="2">
    <source>
        <dbReference type="ARBA" id="ARBA00022723"/>
    </source>
</evidence>
<keyword evidence="2" id="KW-0479">Metal-binding</keyword>
<feature type="domain" description="Plastocyanin-like" evidence="6">
    <location>
        <begin position="391"/>
        <end position="503"/>
    </location>
</feature>
<dbReference type="CDD" id="cd13890">
    <property type="entry name" value="CuRO_3_CueO_FtsP"/>
    <property type="match status" value="1"/>
</dbReference>
<gene>
    <name evidence="8" type="ORF">QFZ46_001860</name>
</gene>
<evidence type="ECO:0000256" key="1">
    <source>
        <dbReference type="ARBA" id="ARBA00010609"/>
    </source>
</evidence>
<keyword evidence="3" id="KW-0560">Oxidoreductase</keyword>
<dbReference type="InterPro" id="IPR045087">
    <property type="entry name" value="Cu-oxidase_fam"/>
</dbReference>
<dbReference type="InterPro" id="IPR011706">
    <property type="entry name" value="Cu-oxidase_C"/>
</dbReference>
<evidence type="ECO:0000259" key="6">
    <source>
        <dbReference type="Pfam" id="PF07731"/>
    </source>
</evidence>
<feature type="region of interest" description="Disordered" evidence="4">
    <location>
        <begin position="509"/>
        <end position="534"/>
    </location>
</feature>
<dbReference type="InterPro" id="IPR008972">
    <property type="entry name" value="Cupredoxin"/>
</dbReference>
<evidence type="ECO:0000256" key="3">
    <source>
        <dbReference type="ARBA" id="ARBA00023002"/>
    </source>
</evidence>
<dbReference type="Pfam" id="PF00394">
    <property type="entry name" value="Cu-oxidase"/>
    <property type="match status" value="1"/>
</dbReference>
<evidence type="ECO:0000259" key="5">
    <source>
        <dbReference type="Pfam" id="PF00394"/>
    </source>
</evidence>
<evidence type="ECO:0000313" key="9">
    <source>
        <dbReference type="Proteomes" id="UP001239085"/>
    </source>
</evidence>
<dbReference type="PANTHER" id="PTHR48267:SF1">
    <property type="entry name" value="BILIRUBIN OXIDASE"/>
    <property type="match status" value="1"/>
</dbReference>
<accession>A0ABU0P8N5</accession>
<evidence type="ECO:0000313" key="8">
    <source>
        <dbReference type="EMBL" id="MDQ0643700.1"/>
    </source>
</evidence>
<dbReference type="EMBL" id="JAUSXK010000001">
    <property type="protein sequence ID" value="MDQ0643700.1"/>
    <property type="molecule type" value="Genomic_DNA"/>
</dbReference>